<dbReference type="InterPro" id="IPR025836">
    <property type="entry name" value="Zn_knuckle_CX2CX4HX4C"/>
</dbReference>
<dbReference type="Pfam" id="PF14392">
    <property type="entry name" value="zf-CCHC_4"/>
    <property type="match status" value="1"/>
</dbReference>
<feature type="domain" description="Zinc knuckle CX2CX4HX4C" evidence="1">
    <location>
        <begin position="5"/>
        <end position="36"/>
    </location>
</feature>
<comment type="caution">
    <text evidence="2">The sequence shown here is derived from an EMBL/GenBank/DDBJ whole genome shotgun (WGS) entry which is preliminary data.</text>
</comment>
<dbReference type="AlphaFoldDB" id="A0A978V4F4"/>
<evidence type="ECO:0000313" key="3">
    <source>
        <dbReference type="Proteomes" id="UP000813462"/>
    </source>
</evidence>
<name>A0A978V4F4_ZIZJJ</name>
<accession>A0A978V4F4</accession>
<dbReference type="Proteomes" id="UP000813462">
    <property type="component" value="Unassembled WGS sequence"/>
</dbReference>
<evidence type="ECO:0000313" key="2">
    <source>
        <dbReference type="EMBL" id="KAH7522237.1"/>
    </source>
</evidence>
<sequence>MQKIGHGKIWTKFCYERLAEFCYNCGVIGHGNAACAHPTLHNQLSDGYLYGPWIHAEADAYSIVVEASGFIGESTQWGRRSNDSKLIGFNLEVTSQSEPLIPRHMEEGDGVSIQHQSSSIRGPRAYYI</sequence>
<protein>
    <recommendedName>
        <fullName evidence="1">Zinc knuckle CX2CX4HX4C domain-containing protein</fullName>
    </recommendedName>
</protein>
<dbReference type="EMBL" id="JAEACU010000007">
    <property type="protein sequence ID" value="KAH7522237.1"/>
    <property type="molecule type" value="Genomic_DNA"/>
</dbReference>
<reference evidence="2" key="1">
    <citation type="journal article" date="2021" name="Front. Plant Sci.">
        <title>Chromosome-Scale Genome Assembly for Chinese Sour Jujube and Insights Into Its Genome Evolution and Domestication Signature.</title>
        <authorList>
            <person name="Shen L.-Y."/>
            <person name="Luo H."/>
            <person name="Wang X.-L."/>
            <person name="Wang X.-M."/>
            <person name="Qiu X.-J."/>
            <person name="Liu H."/>
            <person name="Zhou S.-S."/>
            <person name="Jia K.-H."/>
            <person name="Nie S."/>
            <person name="Bao Y.-T."/>
            <person name="Zhang R.-G."/>
            <person name="Yun Q.-Z."/>
            <person name="Chai Y.-H."/>
            <person name="Lu J.-Y."/>
            <person name="Li Y."/>
            <person name="Zhao S.-W."/>
            <person name="Mao J.-F."/>
            <person name="Jia S.-G."/>
            <person name="Mao Y.-M."/>
        </authorList>
    </citation>
    <scope>NUCLEOTIDE SEQUENCE</scope>
    <source>
        <strain evidence="2">AT0</strain>
        <tissue evidence="2">Leaf</tissue>
    </source>
</reference>
<gene>
    <name evidence="2" type="ORF">FEM48_Zijuj07G0117000</name>
</gene>
<organism evidence="2 3">
    <name type="scientific">Ziziphus jujuba var. spinosa</name>
    <dbReference type="NCBI Taxonomy" id="714518"/>
    <lineage>
        <taxon>Eukaryota</taxon>
        <taxon>Viridiplantae</taxon>
        <taxon>Streptophyta</taxon>
        <taxon>Embryophyta</taxon>
        <taxon>Tracheophyta</taxon>
        <taxon>Spermatophyta</taxon>
        <taxon>Magnoliopsida</taxon>
        <taxon>eudicotyledons</taxon>
        <taxon>Gunneridae</taxon>
        <taxon>Pentapetalae</taxon>
        <taxon>rosids</taxon>
        <taxon>fabids</taxon>
        <taxon>Rosales</taxon>
        <taxon>Rhamnaceae</taxon>
        <taxon>Paliureae</taxon>
        <taxon>Ziziphus</taxon>
    </lineage>
</organism>
<evidence type="ECO:0000259" key="1">
    <source>
        <dbReference type="Pfam" id="PF14392"/>
    </source>
</evidence>
<proteinExistence type="predicted"/>